<organism evidence="1 2">
    <name type="scientific">Paenibacillus albilobatus</name>
    <dbReference type="NCBI Taxonomy" id="2716884"/>
    <lineage>
        <taxon>Bacteria</taxon>
        <taxon>Bacillati</taxon>
        <taxon>Bacillota</taxon>
        <taxon>Bacilli</taxon>
        <taxon>Bacillales</taxon>
        <taxon>Paenibacillaceae</taxon>
        <taxon>Paenibacillus</taxon>
    </lineage>
</organism>
<dbReference type="PANTHER" id="PTHR36436:SF6">
    <property type="entry name" value="SLL5081 PROTEIN"/>
    <property type="match status" value="1"/>
</dbReference>
<comment type="caution">
    <text evidence="1">The sequence shown here is derived from an EMBL/GenBank/DDBJ whole genome shotgun (WGS) entry which is preliminary data.</text>
</comment>
<evidence type="ECO:0008006" key="3">
    <source>
        <dbReference type="Google" id="ProtNLM"/>
    </source>
</evidence>
<sequence>MQFLDGDNRWTPEFLDYLEKTAKPSVRLKLSKETVRLTDSKVGGTPWLPPQSPWPRDEDGNDYLFIAQINWAQLPRLEGFPARGLTSFFVKQDDTFGLFDQSYRILHVEEAAELEDIDPYRPEDPDLYSPVLGGPYKLTGNLEKQYIPPVDRGSGTLDLPVFDRDKTAYSKYWDLADSSGSRIGGYPYFAQEDPRPEGDWELLLQLDIEGDDKQYYVSWGDSGVGNFFIRREDLKRLDFSNVFYTWDCL</sequence>
<dbReference type="PANTHER" id="PTHR36436">
    <property type="entry name" value="SLL5081 PROTEIN"/>
    <property type="match status" value="1"/>
</dbReference>
<dbReference type="Gene3D" id="2.30.320.10">
    <property type="entry name" value="YwqG-like"/>
    <property type="match status" value="1"/>
</dbReference>
<dbReference type="EMBL" id="BORQ01000001">
    <property type="protein sequence ID" value="GIO30055.1"/>
    <property type="molecule type" value="Genomic_DNA"/>
</dbReference>
<dbReference type="Proteomes" id="UP000679779">
    <property type="component" value="Unassembled WGS sequence"/>
</dbReference>
<reference evidence="1" key="1">
    <citation type="submission" date="2021-03" db="EMBL/GenBank/DDBJ databases">
        <title>Antimicrobial resistance genes in bacteria isolated from Japanese honey, and their potential for conferring macrolide and lincosamide resistance in the American foulbrood pathogen Paenibacillus larvae.</title>
        <authorList>
            <person name="Okamoto M."/>
            <person name="Kumagai M."/>
            <person name="Kanamori H."/>
            <person name="Takamatsu D."/>
        </authorList>
    </citation>
    <scope>NUCLEOTIDE SEQUENCE</scope>
    <source>
        <strain evidence="1">J2TS6</strain>
    </source>
</reference>
<name>A0A920C8L2_9BACL</name>
<evidence type="ECO:0000313" key="2">
    <source>
        <dbReference type="Proteomes" id="UP000679779"/>
    </source>
</evidence>
<dbReference type="Pfam" id="PF09234">
    <property type="entry name" value="DUF1963"/>
    <property type="match status" value="1"/>
</dbReference>
<dbReference type="RefSeq" id="WP_160045643.1">
    <property type="nucleotide sequence ID" value="NZ_BORQ01000001.1"/>
</dbReference>
<dbReference type="SUPFAM" id="SSF103032">
    <property type="entry name" value="Hypothetical protein YwqG"/>
    <property type="match status" value="1"/>
</dbReference>
<proteinExistence type="predicted"/>
<evidence type="ECO:0000313" key="1">
    <source>
        <dbReference type="EMBL" id="GIO30055.1"/>
    </source>
</evidence>
<accession>A0A920C8L2</accession>
<dbReference type="AlphaFoldDB" id="A0A920C8L2"/>
<dbReference type="InterPro" id="IPR015315">
    <property type="entry name" value="DUF1963"/>
</dbReference>
<protein>
    <recommendedName>
        <fullName evidence="3">DUF1963 domain-containing protein</fullName>
    </recommendedName>
</protein>
<keyword evidence="2" id="KW-1185">Reference proteome</keyword>
<gene>
    <name evidence="1" type="ORF">J2TS6_11960</name>
</gene>
<dbReference type="InterPro" id="IPR035948">
    <property type="entry name" value="YwqG-like_sf"/>
</dbReference>